<keyword evidence="6" id="KW-0479">Metal-binding</keyword>
<dbReference type="GO" id="GO:0005789">
    <property type="term" value="C:endoplasmic reticulum membrane"/>
    <property type="evidence" value="ECO:0007669"/>
    <property type="project" value="UniProtKB-SubCell"/>
</dbReference>
<evidence type="ECO:0000256" key="9">
    <source>
        <dbReference type="ARBA" id="ARBA00022892"/>
    </source>
</evidence>
<proteinExistence type="inferred from homology"/>
<evidence type="ECO:0000256" key="3">
    <source>
        <dbReference type="ARBA" id="ARBA00004397"/>
    </source>
</evidence>
<dbReference type="Gene3D" id="2.60.40.1670">
    <property type="entry name" value="beta-sandwich domain of Sec23/24"/>
    <property type="match status" value="1"/>
</dbReference>
<evidence type="ECO:0000256" key="13">
    <source>
        <dbReference type="ARBA" id="ARBA00023329"/>
    </source>
</evidence>
<dbReference type="SUPFAM" id="SSF81995">
    <property type="entry name" value="beta-sandwich domain of Sec23/24"/>
    <property type="match status" value="1"/>
</dbReference>
<evidence type="ECO:0000256" key="4">
    <source>
        <dbReference type="ARBA" id="ARBA00009210"/>
    </source>
</evidence>
<dbReference type="InterPro" id="IPR006896">
    <property type="entry name" value="Sec23/24_trunk_dom"/>
</dbReference>
<dbReference type="GO" id="GO:0000139">
    <property type="term" value="C:Golgi membrane"/>
    <property type="evidence" value="ECO:0007669"/>
    <property type="project" value="UniProtKB-SubCell"/>
</dbReference>
<dbReference type="SMR" id="A0A7D9CWL2"/>
<evidence type="ECO:0000313" key="20">
    <source>
        <dbReference type="Proteomes" id="UP000478008"/>
    </source>
</evidence>
<feature type="domain" description="Sec23/Sec24 beta-sandwich" evidence="18">
    <location>
        <begin position="435"/>
        <end position="535"/>
    </location>
</feature>
<evidence type="ECO:0000256" key="12">
    <source>
        <dbReference type="ARBA" id="ARBA00023136"/>
    </source>
</evidence>
<evidence type="ECO:0000256" key="2">
    <source>
        <dbReference type="ARBA" id="ARBA00004299"/>
    </source>
</evidence>
<evidence type="ECO:0000259" key="14">
    <source>
        <dbReference type="Pfam" id="PF00626"/>
    </source>
</evidence>
<dbReference type="Proteomes" id="UP000478008">
    <property type="component" value="Unassembled WGS sequence"/>
</dbReference>
<dbReference type="SUPFAM" id="SSF82919">
    <property type="entry name" value="Zn-finger domain of Sec23/24"/>
    <property type="match status" value="1"/>
</dbReference>
<comment type="similarity">
    <text evidence="4">Belongs to the SEC23/SEC24 family. SEC23 subfamily.</text>
</comment>
<dbReference type="SUPFAM" id="SSF81811">
    <property type="entry name" value="Helical domain of Sec23/24"/>
    <property type="match status" value="1"/>
</dbReference>
<evidence type="ECO:0000259" key="17">
    <source>
        <dbReference type="Pfam" id="PF04815"/>
    </source>
</evidence>
<evidence type="ECO:0000256" key="5">
    <source>
        <dbReference type="ARBA" id="ARBA00022448"/>
    </source>
</evidence>
<feature type="domain" description="Zinc finger Sec23/Sec24-type" evidence="15">
    <location>
        <begin position="54"/>
        <end position="92"/>
    </location>
</feature>
<dbReference type="Gene3D" id="3.40.20.10">
    <property type="entry name" value="Severin"/>
    <property type="match status" value="1"/>
</dbReference>
<dbReference type="InterPro" id="IPR029006">
    <property type="entry name" value="ADF-H/Gelsolin-like_dom_sf"/>
</dbReference>
<dbReference type="EMBL" id="CABFWN010000002">
    <property type="protein sequence ID" value="VUG17538.1"/>
    <property type="molecule type" value="Genomic_DNA"/>
</dbReference>
<dbReference type="GO" id="GO:0090110">
    <property type="term" value="P:COPII-coated vesicle cargo loading"/>
    <property type="evidence" value="ECO:0007669"/>
    <property type="project" value="TreeGrafter"/>
</dbReference>
<dbReference type="GO" id="GO:0030127">
    <property type="term" value="C:COPII vesicle coat"/>
    <property type="evidence" value="ECO:0007669"/>
    <property type="project" value="InterPro"/>
</dbReference>
<evidence type="ECO:0000313" key="19">
    <source>
        <dbReference type="EMBL" id="VUG17538.1"/>
    </source>
</evidence>
<dbReference type="InterPro" id="IPR036465">
    <property type="entry name" value="vWFA_dom_sf"/>
</dbReference>
<gene>
    <name evidence="19" type="primary">SEC23</name>
    <name evidence="19" type="ORF">DEBR0S2_09868G</name>
</gene>
<feature type="domain" description="Sec23/Sec24 trunk" evidence="16">
    <location>
        <begin position="121"/>
        <end position="418"/>
    </location>
</feature>
<dbReference type="InterPro" id="IPR036174">
    <property type="entry name" value="Znf_Sec23_Sec24_sf"/>
</dbReference>
<evidence type="ECO:0000256" key="11">
    <source>
        <dbReference type="ARBA" id="ARBA00023034"/>
    </source>
</evidence>
<dbReference type="InterPro" id="IPR036180">
    <property type="entry name" value="Gelsolin-like_dom_sf"/>
</dbReference>
<sequence length="802" mass="89050">MADIYEIEDIDGVRFNWNAFPVTRQEADNMSSPVGCLYTPLLARDDLPVAEYDPQVCRRCRAVLNVFSQIDLGSKTWVCTLCNSRNPLPPHYAGITAENLPLELNPQSSSIEYILSRTQPPPPPCYIYVVDLCQEPEDLESLKKTLITTLPLHPPGALVGLITFDSVVNVHELGFKSCSKTYVFSGSHEYESVAAQKQLGIYGNCSRDWMRQLEGSAPVKAPGARAAAQFGPIASTVGRFLIPIGDEDSITRLTKTITSLEPSKWTVKPGHRAVRVTGAALDIASCLIDGSYTQCCAKVMLFSAGACTFGPGKIVGTELKEPIRSHSDIDKGSASHYKKAVKFYQKLATKAVGSNAARENTKDKFFDHNASSSFCVNIFAGCYDQTGVYEMLPLANKTGGVVVVTDSFQTSIFRNSFFELYAKDDNGYPFDYSAGSLDVLTSPRLKVAGLIGHGASLKADGENVADVEIGEGFTHRWSLRSISPRHTYAIFFDMQTVGSVEQRTSSVPEVYIQFQTTYRHTDGTVRMRVTTLSRLTSNSTDLSSTFDQEAAAVLYARLVVNKLERGGEYSDLLRWIDKSLVKLCTVFGDYTKGDANSFRLSNKFSLLPQFIYHLRRSQFLQVFNYSPDETAFYHHTLLRTDVRDSLVMIQPTLVRFLADGSEPEPVLLDSASLKPDAVLLLDAFFYTVIYYGRVAAEWRDAHYPKDEYPGVYDMMDKSREEAASLIADRFPLPRYVTCDEGKSQARFLYSKLNPSENDNNQFVGGRMGGYVPDEGEASVVHTEDVSLRTFFQHLAKLVVNAS</sequence>
<evidence type="ECO:0000256" key="10">
    <source>
        <dbReference type="ARBA" id="ARBA00022927"/>
    </source>
</evidence>
<dbReference type="AlphaFoldDB" id="A0A7D9CWL2"/>
<evidence type="ECO:0000259" key="16">
    <source>
        <dbReference type="Pfam" id="PF04811"/>
    </source>
</evidence>
<comment type="subcellular location">
    <subcellularLocation>
        <location evidence="2">Cytoplasmic vesicle</location>
        <location evidence="2">COPII-coated vesicle membrane</location>
        <topology evidence="2">Peripheral membrane protein</topology>
        <orientation evidence="2">Cytoplasmic side</orientation>
    </subcellularLocation>
    <subcellularLocation>
        <location evidence="3">Endoplasmic reticulum membrane</location>
        <topology evidence="3">Peripheral membrane protein</topology>
        <orientation evidence="3">Cytoplasmic side</orientation>
    </subcellularLocation>
    <subcellularLocation>
        <location evidence="1">Golgi apparatus membrane</location>
        <topology evidence="1">Peripheral membrane protein</topology>
        <orientation evidence="1">Cytoplasmic side</orientation>
    </subcellularLocation>
</comment>
<dbReference type="SUPFAM" id="SSF53300">
    <property type="entry name" value="vWA-like"/>
    <property type="match status" value="1"/>
</dbReference>
<keyword evidence="10" id="KW-0653">Protein transport</keyword>
<dbReference type="GO" id="GO:0005096">
    <property type="term" value="F:GTPase activator activity"/>
    <property type="evidence" value="ECO:0007669"/>
    <property type="project" value="TreeGrafter"/>
</dbReference>
<keyword evidence="9" id="KW-0931">ER-Golgi transport</keyword>
<dbReference type="InterPro" id="IPR036175">
    <property type="entry name" value="Sec23/24_helical_dom_sf"/>
</dbReference>
<dbReference type="InterPro" id="IPR006900">
    <property type="entry name" value="Sec23/24_helical_dom"/>
</dbReference>
<dbReference type="Pfam" id="PF00626">
    <property type="entry name" value="Gelsolin"/>
    <property type="match status" value="1"/>
</dbReference>
<evidence type="ECO:0000256" key="1">
    <source>
        <dbReference type="ARBA" id="ARBA00004255"/>
    </source>
</evidence>
<keyword evidence="7" id="KW-0256">Endoplasmic reticulum</keyword>
<dbReference type="Pfam" id="PF04811">
    <property type="entry name" value="Sec23_trunk"/>
    <property type="match status" value="1"/>
</dbReference>
<keyword evidence="20" id="KW-1185">Reference proteome</keyword>
<keyword evidence="12" id="KW-0472">Membrane</keyword>
<dbReference type="Gene3D" id="1.20.120.730">
    <property type="entry name" value="Sec23/Sec24 helical domain"/>
    <property type="match status" value="1"/>
</dbReference>
<dbReference type="Pfam" id="PF08033">
    <property type="entry name" value="Sec23_BS"/>
    <property type="match status" value="1"/>
</dbReference>
<organism evidence="19 20">
    <name type="scientific">Dekkera bruxellensis</name>
    <name type="common">Brettanomyces custersii</name>
    <dbReference type="NCBI Taxonomy" id="5007"/>
    <lineage>
        <taxon>Eukaryota</taxon>
        <taxon>Fungi</taxon>
        <taxon>Dikarya</taxon>
        <taxon>Ascomycota</taxon>
        <taxon>Saccharomycotina</taxon>
        <taxon>Pichiomycetes</taxon>
        <taxon>Pichiales</taxon>
        <taxon>Pichiaceae</taxon>
        <taxon>Brettanomyces</taxon>
    </lineage>
</organism>
<keyword evidence="8" id="KW-0862">Zinc</keyword>
<dbReference type="Pfam" id="PF04810">
    <property type="entry name" value="zf-Sec23_Sec24"/>
    <property type="match status" value="1"/>
</dbReference>
<dbReference type="GO" id="GO:0008270">
    <property type="term" value="F:zinc ion binding"/>
    <property type="evidence" value="ECO:0007669"/>
    <property type="project" value="InterPro"/>
</dbReference>
<dbReference type="InterPro" id="IPR007123">
    <property type="entry name" value="Gelsolin-like_dom"/>
</dbReference>
<dbReference type="Gene3D" id="2.30.30.380">
    <property type="entry name" value="Zn-finger domain of Sec23/24"/>
    <property type="match status" value="1"/>
</dbReference>
<dbReference type="SUPFAM" id="SSF82754">
    <property type="entry name" value="C-terminal, gelsolin-like domain of Sec23/24"/>
    <property type="match status" value="1"/>
</dbReference>
<feature type="domain" description="Gelsolin-like" evidence="14">
    <location>
        <begin position="662"/>
        <end position="748"/>
    </location>
</feature>
<keyword evidence="5" id="KW-0813">Transport</keyword>
<evidence type="ECO:0000256" key="6">
    <source>
        <dbReference type="ARBA" id="ARBA00022723"/>
    </source>
</evidence>
<feature type="domain" description="Sec23/Sec24 helical" evidence="17">
    <location>
        <begin position="547"/>
        <end position="646"/>
    </location>
</feature>
<evidence type="ECO:0000256" key="7">
    <source>
        <dbReference type="ARBA" id="ARBA00022824"/>
    </source>
</evidence>
<evidence type="ECO:0000259" key="15">
    <source>
        <dbReference type="Pfam" id="PF04810"/>
    </source>
</evidence>
<evidence type="ECO:0000256" key="8">
    <source>
        <dbReference type="ARBA" id="ARBA00022833"/>
    </source>
</evidence>
<keyword evidence="11" id="KW-0333">Golgi apparatus</keyword>
<evidence type="ECO:0000259" key="18">
    <source>
        <dbReference type="Pfam" id="PF08033"/>
    </source>
</evidence>
<dbReference type="Gene3D" id="3.40.50.410">
    <property type="entry name" value="von Willebrand factor, type A domain"/>
    <property type="match status" value="1"/>
</dbReference>
<name>A0A7D9CWL2_DEKBR</name>
<dbReference type="GO" id="GO:0006886">
    <property type="term" value="P:intracellular protein transport"/>
    <property type="evidence" value="ECO:0007669"/>
    <property type="project" value="InterPro"/>
</dbReference>
<dbReference type="FunFam" id="2.30.30.380:FF:000001">
    <property type="entry name" value="Protein transport protein SEC23"/>
    <property type="match status" value="1"/>
</dbReference>
<dbReference type="InterPro" id="IPR012990">
    <property type="entry name" value="Beta-sandwich_Sec23_24"/>
</dbReference>
<dbReference type="InterPro" id="IPR006895">
    <property type="entry name" value="Znf_Sec23_Sec24"/>
</dbReference>
<dbReference type="Pfam" id="PF04815">
    <property type="entry name" value="Sec23_helical"/>
    <property type="match status" value="1"/>
</dbReference>
<dbReference type="GO" id="GO:0070971">
    <property type="term" value="C:endoplasmic reticulum exit site"/>
    <property type="evidence" value="ECO:0007669"/>
    <property type="project" value="TreeGrafter"/>
</dbReference>
<keyword evidence="13" id="KW-0968">Cytoplasmic vesicle</keyword>
<reference evidence="19 20" key="1">
    <citation type="submission" date="2019-07" db="EMBL/GenBank/DDBJ databases">
        <authorList>
            <person name="Friedrich A."/>
            <person name="Schacherer J."/>
        </authorList>
    </citation>
    <scope>NUCLEOTIDE SEQUENCE [LARGE SCALE GENOMIC DNA]</scope>
</reference>
<protein>
    <submittedName>
        <fullName evidence="19">DEBR0S2_09868g1_1</fullName>
    </submittedName>
</protein>
<accession>A0A7D9CWL2</accession>